<dbReference type="Pfam" id="PF01315">
    <property type="entry name" value="Ald_Xan_dh_C"/>
    <property type="match status" value="1"/>
</dbReference>
<feature type="binding site" evidence="20">
    <location>
        <position position="75"/>
    </location>
    <ligand>
        <name>[2Fe-2S] cluster</name>
        <dbReference type="ChEBI" id="CHEBI:190135"/>
        <label>1</label>
    </ligand>
</feature>
<feature type="binding site" evidence="19">
    <location>
        <begin position="401"/>
        <end position="408"/>
    </location>
    <ligand>
        <name>FAD</name>
        <dbReference type="ChEBI" id="CHEBI:57692"/>
    </ligand>
</feature>
<dbReference type="FunFam" id="3.30.465.10:FF:000004">
    <property type="entry name" value="Xanthine dehydrogenase/oxidase"/>
    <property type="match status" value="1"/>
</dbReference>
<dbReference type="Pfam" id="PF02738">
    <property type="entry name" value="MoCoBD_1"/>
    <property type="match status" value="1"/>
</dbReference>
<feature type="region of interest" description="Disordered" evidence="21">
    <location>
        <begin position="305"/>
        <end position="332"/>
    </location>
</feature>
<dbReference type="OrthoDB" id="8300278at2759"/>
<dbReference type="InterPro" id="IPR008274">
    <property type="entry name" value="AldOxase/xan_DH_MoCoBD1"/>
</dbReference>
<evidence type="ECO:0000313" key="25">
    <source>
        <dbReference type="Proteomes" id="UP000799429"/>
    </source>
</evidence>
<evidence type="ECO:0000256" key="3">
    <source>
        <dbReference type="ARBA" id="ARBA00006849"/>
    </source>
</evidence>
<comment type="cofactor">
    <cofactor evidence="20">
        <name>[2Fe-2S] cluster</name>
        <dbReference type="ChEBI" id="CHEBI:190135"/>
    </cofactor>
    <text evidence="20">Binds 2 [2Fe-2S] clusters.</text>
</comment>
<dbReference type="InterPro" id="IPR001041">
    <property type="entry name" value="2Fe-2S_ferredoxin-type"/>
</dbReference>
<dbReference type="InterPro" id="IPR036318">
    <property type="entry name" value="FAD-bd_PCMH-like_sf"/>
</dbReference>
<dbReference type="FunFam" id="3.10.20.30:FF:000015">
    <property type="entry name" value="Aldehyde oxidase 1"/>
    <property type="match status" value="1"/>
</dbReference>
<feature type="region of interest" description="Disordered" evidence="21">
    <location>
        <begin position="237"/>
        <end position="283"/>
    </location>
</feature>
<dbReference type="PROSITE" id="PS00197">
    <property type="entry name" value="2FE2S_FER_1"/>
    <property type="match status" value="1"/>
</dbReference>
<dbReference type="SUPFAM" id="SSF47741">
    <property type="entry name" value="CO dehydrogenase ISP C-domain like"/>
    <property type="match status" value="1"/>
</dbReference>
<keyword evidence="5 20" id="KW-0500">Molybdenum</keyword>
<dbReference type="SMART" id="SM01008">
    <property type="entry name" value="Ald_Xan_dh_C"/>
    <property type="match status" value="1"/>
</dbReference>
<dbReference type="SUPFAM" id="SSF55447">
    <property type="entry name" value="CO dehydrogenase flavoprotein C-terminal domain-like"/>
    <property type="match status" value="1"/>
</dbReference>
<feature type="region of interest" description="Disordered" evidence="21">
    <location>
        <begin position="1"/>
        <end position="20"/>
    </location>
</feature>
<evidence type="ECO:0000256" key="8">
    <source>
        <dbReference type="ARBA" id="ARBA00022723"/>
    </source>
</evidence>
<dbReference type="FunFam" id="3.30.365.10:FF:000002">
    <property type="entry name" value="Xanthine dehydrogenase oxidase"/>
    <property type="match status" value="1"/>
</dbReference>
<keyword evidence="8 20" id="KW-0479">Metal-binding</keyword>
<dbReference type="FunFam" id="3.30.365.10:FF:000003">
    <property type="entry name" value="Aldehyde oxidase 1"/>
    <property type="match status" value="1"/>
</dbReference>
<evidence type="ECO:0000256" key="14">
    <source>
        <dbReference type="ARBA" id="ARBA00023140"/>
    </source>
</evidence>
<evidence type="ECO:0000256" key="11">
    <source>
        <dbReference type="ARBA" id="ARBA00023004"/>
    </source>
</evidence>
<dbReference type="EC" id="1.17.1.4" evidence="4"/>
<dbReference type="Gene3D" id="3.30.365.10">
    <property type="entry name" value="Aldehyde oxidase/xanthine dehydrogenase, molybdopterin binding domain"/>
    <property type="match status" value="4"/>
</dbReference>
<feature type="binding site" evidence="20">
    <location>
        <position position="945"/>
    </location>
    <ligand>
        <name>Mo-molybdopterin</name>
        <dbReference type="ChEBI" id="CHEBI:71302"/>
    </ligand>
    <ligandPart>
        <name>Mo</name>
        <dbReference type="ChEBI" id="CHEBI:28685"/>
    </ligandPart>
</feature>
<feature type="binding site" evidence="20">
    <location>
        <position position="191"/>
    </location>
    <ligand>
        <name>[2Fe-2S] cluster</name>
        <dbReference type="ChEBI" id="CHEBI:190135"/>
        <label>2</label>
    </ligand>
</feature>
<dbReference type="InterPro" id="IPR036010">
    <property type="entry name" value="2Fe-2S_ferredoxin-like_sf"/>
</dbReference>
<dbReference type="PANTHER" id="PTHR45444:SF3">
    <property type="entry name" value="XANTHINE DEHYDROGENASE"/>
    <property type="match status" value="1"/>
</dbReference>
<dbReference type="GO" id="GO:0051537">
    <property type="term" value="F:2 iron, 2 sulfur cluster binding"/>
    <property type="evidence" value="ECO:0007669"/>
    <property type="project" value="UniProtKB-KW"/>
</dbReference>
<dbReference type="InterPro" id="IPR037165">
    <property type="entry name" value="AldOxase/xan_DH_Mopterin-bd_sf"/>
</dbReference>
<comment type="similarity">
    <text evidence="3">Belongs to the xanthine dehydrogenase family.</text>
</comment>
<dbReference type="InterPro" id="IPR036683">
    <property type="entry name" value="CO_DH_flav_C_dom_sf"/>
</dbReference>
<feature type="binding site" evidence="20">
    <location>
        <position position="145"/>
    </location>
    <ligand>
        <name>[2Fe-2S] cluster</name>
        <dbReference type="ChEBI" id="CHEBI:190135"/>
        <label>2</label>
    </ligand>
</feature>
<evidence type="ECO:0000256" key="19">
    <source>
        <dbReference type="PIRSR" id="PIRSR000127-2"/>
    </source>
</evidence>
<evidence type="ECO:0000259" key="23">
    <source>
        <dbReference type="PROSITE" id="PS51387"/>
    </source>
</evidence>
<feature type="binding site" evidence="19">
    <location>
        <position position="949"/>
    </location>
    <ligand>
        <name>substrate</name>
    </ligand>
</feature>
<evidence type="ECO:0000256" key="7">
    <source>
        <dbReference type="ARBA" id="ARBA00022714"/>
    </source>
</evidence>
<evidence type="ECO:0000256" key="18">
    <source>
        <dbReference type="PIRSR" id="PIRSR000127-1"/>
    </source>
</evidence>
<keyword evidence="11 20" id="KW-0408">Iron</keyword>
<feature type="compositionally biased region" description="Low complexity" evidence="21">
    <location>
        <begin position="9"/>
        <end position="20"/>
    </location>
</feature>
<evidence type="ECO:0000256" key="2">
    <source>
        <dbReference type="ARBA" id="ARBA00004275"/>
    </source>
</evidence>
<dbReference type="InterPro" id="IPR016169">
    <property type="entry name" value="FAD-bd_PCMH_sub2"/>
</dbReference>
<dbReference type="InterPro" id="IPR012675">
    <property type="entry name" value="Beta-grasp_dom_sf"/>
</dbReference>
<dbReference type="Proteomes" id="UP000799429">
    <property type="component" value="Unassembled WGS sequence"/>
</dbReference>
<evidence type="ECO:0000259" key="22">
    <source>
        <dbReference type="PROSITE" id="PS51085"/>
    </source>
</evidence>
<dbReference type="PIRSF" id="PIRSF000127">
    <property type="entry name" value="Xanthine_DH"/>
    <property type="match status" value="1"/>
</dbReference>
<keyword evidence="9 19" id="KW-0274">FAD</keyword>
<dbReference type="Pfam" id="PF20256">
    <property type="entry name" value="MoCoBD_2"/>
    <property type="match status" value="1"/>
</dbReference>
<feature type="binding site" evidence="20">
    <location>
        <position position="83"/>
    </location>
    <ligand>
        <name>[2Fe-2S] cluster</name>
        <dbReference type="ChEBI" id="CHEBI:190135"/>
        <label>1</label>
    </ligand>
</feature>
<reference evidence="24" key="1">
    <citation type="journal article" date="2020" name="Stud. Mycol.">
        <title>101 Dothideomycetes genomes: a test case for predicting lifestyles and emergence of pathogens.</title>
        <authorList>
            <person name="Haridas S."/>
            <person name="Albert R."/>
            <person name="Binder M."/>
            <person name="Bloem J."/>
            <person name="Labutti K."/>
            <person name="Salamov A."/>
            <person name="Andreopoulos B."/>
            <person name="Baker S."/>
            <person name="Barry K."/>
            <person name="Bills G."/>
            <person name="Bluhm B."/>
            <person name="Cannon C."/>
            <person name="Castanera R."/>
            <person name="Culley D."/>
            <person name="Daum C."/>
            <person name="Ezra D."/>
            <person name="Gonzalez J."/>
            <person name="Henrissat B."/>
            <person name="Kuo A."/>
            <person name="Liang C."/>
            <person name="Lipzen A."/>
            <person name="Lutzoni F."/>
            <person name="Magnuson J."/>
            <person name="Mondo S."/>
            <person name="Nolan M."/>
            <person name="Ohm R."/>
            <person name="Pangilinan J."/>
            <person name="Park H.-J."/>
            <person name="Ramirez L."/>
            <person name="Alfaro M."/>
            <person name="Sun H."/>
            <person name="Tritt A."/>
            <person name="Yoshinaga Y."/>
            <person name="Zwiers L.-H."/>
            <person name="Turgeon B."/>
            <person name="Goodwin S."/>
            <person name="Spatafora J."/>
            <person name="Crous P."/>
            <person name="Grigoriev I."/>
        </authorList>
    </citation>
    <scope>NUCLEOTIDE SEQUENCE</scope>
    <source>
        <strain evidence="24">CBS 101060</strain>
    </source>
</reference>
<feature type="binding site" evidence="19">
    <location>
        <begin position="498"/>
        <end position="502"/>
    </location>
    <ligand>
        <name>FAD</name>
        <dbReference type="ChEBI" id="CHEBI:57692"/>
    </ligand>
</feature>
<dbReference type="FunFam" id="3.90.1170.50:FF:000001">
    <property type="entry name" value="Aldehyde oxidase 1"/>
    <property type="match status" value="1"/>
</dbReference>
<dbReference type="SUPFAM" id="SSF54665">
    <property type="entry name" value="CO dehydrogenase molybdoprotein N-domain-like"/>
    <property type="match status" value="1"/>
</dbReference>
<keyword evidence="13" id="KW-0520">NAD</keyword>
<dbReference type="InterPro" id="IPR002888">
    <property type="entry name" value="2Fe-2S-bd"/>
</dbReference>
<feature type="binding site" evidence="20">
    <location>
        <position position="106"/>
    </location>
    <ligand>
        <name>[2Fe-2S] cluster</name>
        <dbReference type="ChEBI" id="CHEBI:190135"/>
        <label>1</label>
    </ligand>
</feature>
<dbReference type="SUPFAM" id="SSF56003">
    <property type="entry name" value="Molybdenum cofactor-binding domain"/>
    <property type="match status" value="1"/>
</dbReference>
<dbReference type="InterPro" id="IPR006058">
    <property type="entry name" value="2Fe2S_fd_BS"/>
</dbReference>
<dbReference type="InterPro" id="IPR000674">
    <property type="entry name" value="Ald_Oxase/Xan_DH_a/b"/>
</dbReference>
<feature type="binding site" evidence="19">
    <location>
        <position position="511"/>
    </location>
    <ligand>
        <name>FAD</name>
        <dbReference type="ChEBI" id="CHEBI:57692"/>
    </ligand>
</feature>
<keyword evidence="12 20" id="KW-0411">Iron-sulfur</keyword>
<feature type="binding site" evidence="20">
    <location>
        <position position="148"/>
    </location>
    <ligand>
        <name>[2Fe-2S] cluster</name>
        <dbReference type="ChEBI" id="CHEBI:190135"/>
        <label>2</label>
    </ligand>
</feature>
<feature type="active site" description="Proton acceptor" evidence="18">
    <location>
        <position position="1423"/>
    </location>
</feature>
<keyword evidence="6" id="KW-0285">Flavoprotein</keyword>
<evidence type="ECO:0000256" key="15">
    <source>
        <dbReference type="ARBA" id="ARBA00034078"/>
    </source>
</evidence>
<dbReference type="SMART" id="SM01092">
    <property type="entry name" value="CO_deh_flav_C"/>
    <property type="match status" value="1"/>
</dbReference>
<feature type="binding site" evidence="20">
    <location>
        <position position="914"/>
    </location>
    <ligand>
        <name>Mo-molybdopterin</name>
        <dbReference type="ChEBI" id="CHEBI:71302"/>
    </ligand>
    <ligandPart>
        <name>Mo</name>
        <dbReference type="ChEBI" id="CHEBI:28685"/>
    </ligandPart>
</feature>
<evidence type="ECO:0000256" key="5">
    <source>
        <dbReference type="ARBA" id="ARBA00022505"/>
    </source>
</evidence>
<dbReference type="PROSITE" id="PS51387">
    <property type="entry name" value="FAD_PCMH"/>
    <property type="match status" value="1"/>
</dbReference>
<dbReference type="PANTHER" id="PTHR45444">
    <property type="entry name" value="XANTHINE DEHYDROGENASE"/>
    <property type="match status" value="1"/>
</dbReference>
<evidence type="ECO:0000256" key="12">
    <source>
        <dbReference type="ARBA" id="ARBA00023014"/>
    </source>
</evidence>
<dbReference type="InterPro" id="IPR036856">
    <property type="entry name" value="Ald_Oxase/Xan_DH_a/b_sf"/>
</dbReference>
<dbReference type="InterPro" id="IPR005107">
    <property type="entry name" value="CO_DH_flav_C"/>
</dbReference>
<dbReference type="GO" id="GO:0005777">
    <property type="term" value="C:peroxisome"/>
    <property type="evidence" value="ECO:0007669"/>
    <property type="project" value="UniProtKB-SubCell"/>
</dbReference>
<dbReference type="SUPFAM" id="SSF56176">
    <property type="entry name" value="FAD-binding/transporter-associated domain-like"/>
    <property type="match status" value="1"/>
</dbReference>
<feature type="binding site" evidence="20">
    <location>
        <position position="1228"/>
    </location>
    <ligand>
        <name>Mo-molybdopterin</name>
        <dbReference type="ChEBI" id="CHEBI:71302"/>
    </ligand>
    <ligandPart>
        <name>Mo</name>
        <dbReference type="ChEBI" id="CHEBI:28685"/>
    </ligandPart>
</feature>
<feature type="binding site" evidence="19">
    <location>
        <position position="1027"/>
    </location>
    <ligand>
        <name>substrate</name>
    </ligand>
</feature>
<dbReference type="Gene3D" id="1.10.150.120">
    <property type="entry name" value="[2Fe-2S]-binding domain"/>
    <property type="match status" value="1"/>
</dbReference>
<dbReference type="GO" id="GO:0071949">
    <property type="term" value="F:FAD binding"/>
    <property type="evidence" value="ECO:0007669"/>
    <property type="project" value="InterPro"/>
</dbReference>
<comment type="caution">
    <text evidence="24">The sequence shown here is derived from an EMBL/GenBank/DDBJ whole genome shotgun (WGS) entry which is preliminary data.</text>
</comment>
<feature type="binding site" evidence="19">
    <location>
        <position position="488"/>
    </location>
    <ligand>
        <name>FAD</name>
        <dbReference type="ChEBI" id="CHEBI:57692"/>
    </ligand>
</feature>
<dbReference type="SUPFAM" id="SSF54292">
    <property type="entry name" value="2Fe-2S ferredoxin-like"/>
    <property type="match status" value="1"/>
</dbReference>
<feature type="binding site" evidence="20">
    <location>
        <position position="189"/>
    </location>
    <ligand>
        <name>[2Fe-2S] cluster</name>
        <dbReference type="ChEBI" id="CHEBI:190135"/>
        <label>2</label>
    </ligand>
</feature>
<dbReference type="Pfam" id="PF00111">
    <property type="entry name" value="Fer2"/>
    <property type="match status" value="1"/>
</dbReference>
<dbReference type="Gene3D" id="3.10.20.30">
    <property type="match status" value="1"/>
</dbReference>
<dbReference type="InterPro" id="IPR016167">
    <property type="entry name" value="FAD-bd_PCMH_sub1"/>
</dbReference>
<feature type="domain" description="2Fe-2S ferredoxin-type" evidence="22">
    <location>
        <begin position="36"/>
        <end position="124"/>
    </location>
</feature>
<dbReference type="Gene3D" id="3.30.43.10">
    <property type="entry name" value="Uridine Diphospho-n-acetylenolpyruvylglucosamine Reductase, domain 2"/>
    <property type="match status" value="1"/>
</dbReference>
<evidence type="ECO:0000313" key="24">
    <source>
        <dbReference type="EMBL" id="KAF2836185.1"/>
    </source>
</evidence>
<organism evidence="24 25">
    <name type="scientific">Patellaria atrata CBS 101060</name>
    <dbReference type="NCBI Taxonomy" id="1346257"/>
    <lineage>
        <taxon>Eukaryota</taxon>
        <taxon>Fungi</taxon>
        <taxon>Dikarya</taxon>
        <taxon>Ascomycota</taxon>
        <taxon>Pezizomycotina</taxon>
        <taxon>Dothideomycetes</taxon>
        <taxon>Dothideomycetes incertae sedis</taxon>
        <taxon>Patellariales</taxon>
        <taxon>Patellariaceae</taxon>
        <taxon>Patellaria</taxon>
    </lineage>
</organism>
<comment type="catalytic activity">
    <reaction evidence="17">
        <text>hypoxanthine + NAD(+) + H2O = xanthine + NADH + H(+)</text>
        <dbReference type="Rhea" id="RHEA:24670"/>
        <dbReference type="ChEBI" id="CHEBI:15377"/>
        <dbReference type="ChEBI" id="CHEBI:15378"/>
        <dbReference type="ChEBI" id="CHEBI:17368"/>
        <dbReference type="ChEBI" id="CHEBI:17712"/>
        <dbReference type="ChEBI" id="CHEBI:57540"/>
        <dbReference type="ChEBI" id="CHEBI:57945"/>
        <dbReference type="EC" id="1.17.1.4"/>
    </reaction>
</comment>
<dbReference type="FunFam" id="3.30.43.10:FF:000001">
    <property type="entry name" value="Xanthine dehydrogenase/oxidase"/>
    <property type="match status" value="1"/>
</dbReference>
<feature type="binding site" evidence="19">
    <location>
        <position position="1061"/>
    </location>
    <ligand>
        <name>substrate</name>
    </ligand>
</feature>
<dbReference type="InterPro" id="IPR016208">
    <property type="entry name" value="Ald_Oxase/xanthine_DH-like"/>
</dbReference>
<dbReference type="InterPro" id="IPR016166">
    <property type="entry name" value="FAD-bd_PCMH"/>
</dbReference>
<comment type="catalytic activity">
    <reaction evidence="16">
        <text>xanthine + NAD(+) + H2O = urate + NADH + H(+)</text>
        <dbReference type="Rhea" id="RHEA:16669"/>
        <dbReference type="ChEBI" id="CHEBI:15377"/>
        <dbReference type="ChEBI" id="CHEBI:15378"/>
        <dbReference type="ChEBI" id="CHEBI:17712"/>
        <dbReference type="ChEBI" id="CHEBI:17775"/>
        <dbReference type="ChEBI" id="CHEBI:57540"/>
        <dbReference type="ChEBI" id="CHEBI:57945"/>
        <dbReference type="EC" id="1.17.1.4"/>
    </reaction>
</comment>
<comment type="subcellular location">
    <subcellularLocation>
        <location evidence="2">Peroxisome</location>
    </subcellularLocation>
</comment>
<feature type="domain" description="FAD-binding PCMH-type" evidence="23">
    <location>
        <begin position="373"/>
        <end position="565"/>
    </location>
</feature>
<feature type="compositionally biased region" description="Low complexity" evidence="21">
    <location>
        <begin position="262"/>
        <end position="283"/>
    </location>
</feature>
<dbReference type="Pfam" id="PF00941">
    <property type="entry name" value="FAD_binding_5"/>
    <property type="match status" value="1"/>
</dbReference>
<keyword evidence="10" id="KW-0560">Oxidoreductase</keyword>
<feature type="binding site" evidence="20">
    <location>
        <position position="80"/>
    </location>
    <ligand>
        <name>[2Fe-2S] cluster</name>
        <dbReference type="ChEBI" id="CHEBI:190135"/>
        <label>1</label>
    </ligand>
</feature>
<keyword evidence="25" id="KW-1185">Reference proteome</keyword>
<dbReference type="EMBL" id="MU006104">
    <property type="protein sequence ID" value="KAF2836185.1"/>
    <property type="molecule type" value="Genomic_DNA"/>
</dbReference>
<comment type="cofactor">
    <cofactor evidence="15">
        <name>[2Fe-2S] cluster</name>
        <dbReference type="ChEBI" id="CHEBI:190135"/>
    </cofactor>
</comment>
<evidence type="ECO:0000256" key="13">
    <source>
        <dbReference type="ARBA" id="ARBA00023027"/>
    </source>
</evidence>
<name>A0A9P4S5E0_9PEZI</name>
<evidence type="ECO:0000256" key="9">
    <source>
        <dbReference type="ARBA" id="ARBA00022827"/>
    </source>
</evidence>
<dbReference type="Gene3D" id="3.90.1170.50">
    <property type="entry name" value="Aldehyde oxidase/xanthine dehydrogenase, a/b hammerhead"/>
    <property type="match status" value="1"/>
</dbReference>
<dbReference type="PROSITE" id="PS51085">
    <property type="entry name" value="2FE2S_FER_2"/>
    <property type="match status" value="1"/>
</dbReference>
<comment type="cofactor">
    <cofactor evidence="20">
        <name>Mo-molybdopterin</name>
        <dbReference type="ChEBI" id="CHEBI:71302"/>
    </cofactor>
    <text evidence="20">Binds 1 Mo-molybdopterin (Mo-MPT) cofactor per subunit.</text>
</comment>
<dbReference type="GO" id="GO:0004854">
    <property type="term" value="F:xanthine dehydrogenase activity"/>
    <property type="evidence" value="ECO:0007669"/>
    <property type="project" value="UniProtKB-EC"/>
</dbReference>
<evidence type="ECO:0000256" key="17">
    <source>
        <dbReference type="ARBA" id="ARBA00049517"/>
    </source>
</evidence>
<evidence type="ECO:0000256" key="21">
    <source>
        <dbReference type="SAM" id="MobiDB-lite"/>
    </source>
</evidence>
<dbReference type="Pfam" id="PF03450">
    <property type="entry name" value="CO_deh_flav_C"/>
    <property type="match status" value="1"/>
</dbReference>
<evidence type="ECO:0000256" key="16">
    <source>
        <dbReference type="ARBA" id="ARBA00049017"/>
    </source>
</evidence>
<dbReference type="Gene3D" id="3.30.390.50">
    <property type="entry name" value="CO dehydrogenase flavoprotein, C-terminal domain"/>
    <property type="match status" value="1"/>
</dbReference>
<dbReference type="GO" id="GO:0005506">
    <property type="term" value="F:iron ion binding"/>
    <property type="evidence" value="ECO:0007669"/>
    <property type="project" value="InterPro"/>
</dbReference>
<evidence type="ECO:0000256" key="10">
    <source>
        <dbReference type="ARBA" id="ARBA00023002"/>
    </source>
</evidence>
<evidence type="ECO:0000256" key="4">
    <source>
        <dbReference type="ARBA" id="ARBA00013123"/>
    </source>
</evidence>
<comment type="cofactor">
    <cofactor evidence="1 19">
        <name>FAD</name>
        <dbReference type="ChEBI" id="CHEBI:57692"/>
    </cofactor>
</comment>
<feature type="binding site" evidence="20">
    <location>
        <position position="1059"/>
    </location>
    <ligand>
        <name>Mo-molybdopterin</name>
        <dbReference type="ChEBI" id="CHEBI:71302"/>
    </ligand>
    <ligandPart>
        <name>Mo</name>
        <dbReference type="ChEBI" id="CHEBI:28685"/>
    </ligandPart>
</feature>
<feature type="binding site" evidence="19">
    <location>
        <position position="575"/>
    </location>
    <ligand>
        <name>FAD</name>
        <dbReference type="ChEBI" id="CHEBI:57692"/>
    </ligand>
</feature>
<accession>A0A9P4S5E0</accession>
<dbReference type="Pfam" id="PF01799">
    <property type="entry name" value="Fer2_2"/>
    <property type="match status" value="1"/>
</dbReference>
<protein>
    <recommendedName>
        <fullName evidence="4">xanthine dehydrogenase</fullName>
        <ecNumber evidence="4">1.17.1.4</ecNumber>
    </recommendedName>
</protein>
<dbReference type="InterPro" id="IPR036884">
    <property type="entry name" value="2Fe-2S-bd_dom_sf"/>
</dbReference>
<gene>
    <name evidence="24" type="ORF">M501DRAFT_996895</name>
</gene>
<keyword evidence="14" id="KW-0576">Peroxisome</keyword>
<keyword evidence="7 20" id="KW-0001">2Fe-2S</keyword>
<sequence length="1493" mass="163286">MAVLPRPPSASVEPASSPVSVQDSLNPLIESTYTHSDLNFYVNGRKISLSNPNPHWTLLDFIRAQHGLKGTKLGCGEGGCGACTVVLQVKDPLKKGKIAHHAVNACLFPLVGADGKHVITVEGIGSVEKPHPLQERIAKLHGSQCGFCTPGIVMSLYALVRNSYDVEKRVFRLSARDVELEGALDGNLCRCTGYKPILQAAKTFVTEDLKGQLNEDSDPNNDTLELDISGLKINDGKSASKQSCGRPGGCCRDTPGSNCSNDSDSVSAEDTSSTDATSISPSDYPTAKAVIADTKLEDTNTSGATYAAPIKSKENKPEENGPGPGSKTGTSLDAPVAIPANGIPQFQFAPYIPNTELIFPPALWKHESRALCFGNDKKLWFRPVNLQQLVEIKDAYPSAKLVGGASEVQVEVRFKNSDFAIAVYVSDIEELKTMSAPESERAAKSMNTFTIGANTPLSELETICKSVYAKLGQRASAVEALRKQLRYFAGRQIRNVASLAGNIATASPISDANPVLFAAGAVVHAQSKAKGSFPLPLSEFFIAYRTTSLPPDSVITRIEIPLPTHGVKEITKSYKQAKRKDDDIAIVTTGFRVRLNDDGIVEDITLAYGGMAPKTIEAKGARDTLLGRRWFDSTTLEAGLEALLHDFQLSFSVPGGMAHYRRTLALSLFFRFWHEVIAEFGLGQVDKEIISEIHRDISSGSRDDLNPNGQRVIGKQIPHLSSLKQCTGEAEYVDDIPRMNRELFGGLVLSLKAHAKLVEIDWKPALELPGVVGYIDKNSIPKEHNVWGSIKKDEPFFADGEVFSHGQIIGMIYAETALQAQAGAKAVKIVYEDLPVILTIDEAIEANSFFAHGKELKKGKAIDGSMRDAFSECDRVFEGVTRCGGQEHFYLETNASLAIPHSEDGSMEIWSSTQNAMETQEFVSHVLGVPSNRINARVKRMGGAFGGKESRSVPIACLLAIAAKKEKRPVRIMLNRDEDMATSGQRHPVQARWKVGVSNDGKLLALDADVYDNAGFSQDMSGAVMDRCCTHIDNCYEIPNVHIRGHVCRTNTHSNTAFRGFGGPQAMYITETFMSAIAEGLNMDIDELRTKNLYKEGDRTPFLQEIDEDWHIPTMLSQLRASTNYDARKAAISKFNKTNKWKKRGICMIPTKFGLSFATALHLNQAAAYVKIYADGSILLHHGGTEMGQGLYTKMCQVAAQELGVPVDAIFTQDSQTYQTANASPTAASSGSDLNGMAVKHACDQLNARLQPYREKYGPDAPMKTLAHAAYLDRVNLAANGFWKMPKIGYKWGNFDIATQKPMYYYFTQGVGISEVELDLLTGDHTVLRTDIMMDVGQSINPALDYGQIEGAFVQGQGLFTLEETLWTRDGALATQGPGTYKIPGFADIPQQFNVCMLRHDGDGQQLTWKHLRSIQSSKGIGEPPLFLGATVFFALREAVRAARKMNGRFEEGWCMDSPATVEVLRCNVGDRLSEMARVERKEGERPFFIKVE</sequence>
<dbReference type="Gene3D" id="3.30.465.10">
    <property type="match status" value="1"/>
</dbReference>
<evidence type="ECO:0000256" key="1">
    <source>
        <dbReference type="ARBA" id="ARBA00001974"/>
    </source>
</evidence>
<dbReference type="FunFam" id="3.30.365.10:FF:000004">
    <property type="entry name" value="Xanthine dehydrogenase oxidase"/>
    <property type="match status" value="1"/>
</dbReference>
<proteinExistence type="inferred from homology"/>
<dbReference type="GO" id="GO:0006145">
    <property type="term" value="P:purine nucleobase catabolic process"/>
    <property type="evidence" value="ECO:0007669"/>
    <property type="project" value="UniProtKB-ARBA"/>
</dbReference>
<dbReference type="InterPro" id="IPR046867">
    <property type="entry name" value="AldOxase/xan_DH_MoCoBD2"/>
</dbReference>
<dbReference type="InterPro" id="IPR002346">
    <property type="entry name" value="Mopterin_DH_FAD-bd"/>
</dbReference>
<evidence type="ECO:0000256" key="20">
    <source>
        <dbReference type="PIRSR" id="PIRSR000127-3"/>
    </source>
</evidence>
<evidence type="ECO:0000256" key="6">
    <source>
        <dbReference type="ARBA" id="ARBA00022630"/>
    </source>
</evidence>